<name>A0AAD9PCR3_RIDPI</name>
<evidence type="ECO:0000256" key="1">
    <source>
        <dbReference type="SAM" id="SignalP"/>
    </source>
</evidence>
<dbReference type="AlphaFoldDB" id="A0AAD9PCR3"/>
<proteinExistence type="predicted"/>
<organism evidence="2 3">
    <name type="scientific">Ridgeia piscesae</name>
    <name type="common">Tubeworm</name>
    <dbReference type="NCBI Taxonomy" id="27915"/>
    <lineage>
        <taxon>Eukaryota</taxon>
        <taxon>Metazoa</taxon>
        <taxon>Spiralia</taxon>
        <taxon>Lophotrochozoa</taxon>
        <taxon>Annelida</taxon>
        <taxon>Polychaeta</taxon>
        <taxon>Sedentaria</taxon>
        <taxon>Canalipalpata</taxon>
        <taxon>Sabellida</taxon>
        <taxon>Siboglinidae</taxon>
        <taxon>Ridgeia</taxon>
    </lineage>
</organism>
<dbReference type="EMBL" id="JAODUO010000032">
    <property type="protein sequence ID" value="KAK2192365.1"/>
    <property type="molecule type" value="Genomic_DNA"/>
</dbReference>
<feature type="chain" id="PRO_5042272051" evidence="1">
    <location>
        <begin position="30"/>
        <end position="81"/>
    </location>
</feature>
<comment type="caution">
    <text evidence="2">The sequence shown here is derived from an EMBL/GenBank/DDBJ whole genome shotgun (WGS) entry which is preliminary data.</text>
</comment>
<protein>
    <submittedName>
        <fullName evidence="2">Uncharacterized protein</fullName>
    </submittedName>
</protein>
<keyword evidence="3" id="KW-1185">Reference proteome</keyword>
<reference evidence="2" key="1">
    <citation type="journal article" date="2023" name="Mol. Biol. Evol.">
        <title>Third-Generation Sequencing Reveals the Adaptive Role of the Epigenome in Three Deep-Sea Polychaetes.</title>
        <authorList>
            <person name="Perez M."/>
            <person name="Aroh O."/>
            <person name="Sun Y."/>
            <person name="Lan Y."/>
            <person name="Juniper S.K."/>
            <person name="Young C.R."/>
            <person name="Angers B."/>
            <person name="Qian P.Y."/>
        </authorList>
    </citation>
    <scope>NUCLEOTIDE SEQUENCE</scope>
    <source>
        <strain evidence="2">R07B-5</strain>
    </source>
</reference>
<feature type="signal peptide" evidence="1">
    <location>
        <begin position="1"/>
        <end position="29"/>
    </location>
</feature>
<evidence type="ECO:0000313" key="3">
    <source>
        <dbReference type="Proteomes" id="UP001209878"/>
    </source>
</evidence>
<sequence>MQHIFQMSQALSWTTVVFLSVVSLAYGSGSSLQFCRDQCDEIFYDCISELCPTRWYPLPVAQHCLDERVECIEACIANQTD</sequence>
<dbReference type="Proteomes" id="UP001209878">
    <property type="component" value="Unassembled WGS sequence"/>
</dbReference>
<evidence type="ECO:0000313" key="2">
    <source>
        <dbReference type="EMBL" id="KAK2192365.1"/>
    </source>
</evidence>
<accession>A0AAD9PCR3</accession>
<keyword evidence="1" id="KW-0732">Signal</keyword>
<gene>
    <name evidence="2" type="ORF">NP493_32g03011</name>
</gene>